<dbReference type="FunFam" id="3.40.50.720:FF:000084">
    <property type="entry name" value="Short-chain dehydrogenase reductase"/>
    <property type="match status" value="1"/>
</dbReference>
<dbReference type="PRINTS" id="PR00081">
    <property type="entry name" value="GDHRDH"/>
</dbReference>
<dbReference type="InterPro" id="IPR020904">
    <property type="entry name" value="Sc_DH/Rdtase_CS"/>
</dbReference>
<dbReference type="PANTHER" id="PTHR24321:SF8">
    <property type="entry name" value="ESTRADIOL 17-BETA-DEHYDROGENASE 8-RELATED"/>
    <property type="match status" value="1"/>
</dbReference>
<name>A0A1Y5PV53_9MYCO</name>
<dbReference type="CDD" id="cd05233">
    <property type="entry name" value="SDR_c"/>
    <property type="match status" value="1"/>
</dbReference>
<dbReference type="EMBL" id="FLQS01000089">
    <property type="protein sequence ID" value="SBS79798.1"/>
    <property type="molecule type" value="Genomic_DNA"/>
</dbReference>
<keyword evidence="2" id="KW-0560">Oxidoreductase</keyword>
<protein>
    <submittedName>
        <fullName evidence="3">Short-chain dehydrogenase/reductase SDR</fullName>
    </submittedName>
</protein>
<dbReference type="Gene3D" id="3.40.50.720">
    <property type="entry name" value="NAD(P)-binding Rossmann-like Domain"/>
    <property type="match status" value="1"/>
</dbReference>
<dbReference type="GO" id="GO:0016491">
    <property type="term" value="F:oxidoreductase activity"/>
    <property type="evidence" value="ECO:0007669"/>
    <property type="project" value="UniProtKB-KW"/>
</dbReference>
<organism evidence="3">
    <name type="scientific">uncultured Mycobacterium sp</name>
    <dbReference type="NCBI Taxonomy" id="171292"/>
    <lineage>
        <taxon>Bacteria</taxon>
        <taxon>Bacillati</taxon>
        <taxon>Actinomycetota</taxon>
        <taxon>Actinomycetes</taxon>
        <taxon>Mycobacteriales</taxon>
        <taxon>Mycobacteriaceae</taxon>
        <taxon>Mycobacterium</taxon>
        <taxon>environmental samples</taxon>
    </lineage>
</organism>
<evidence type="ECO:0000313" key="3">
    <source>
        <dbReference type="EMBL" id="SBS79798.1"/>
    </source>
</evidence>
<dbReference type="PROSITE" id="PS00061">
    <property type="entry name" value="ADH_SHORT"/>
    <property type="match status" value="1"/>
</dbReference>
<evidence type="ECO:0000256" key="2">
    <source>
        <dbReference type="ARBA" id="ARBA00023002"/>
    </source>
</evidence>
<dbReference type="InterPro" id="IPR036291">
    <property type="entry name" value="NAD(P)-bd_dom_sf"/>
</dbReference>
<dbReference type="PANTHER" id="PTHR24321">
    <property type="entry name" value="DEHYDROGENASES, SHORT CHAIN"/>
    <property type="match status" value="1"/>
</dbReference>
<evidence type="ECO:0000256" key="1">
    <source>
        <dbReference type="ARBA" id="ARBA00006484"/>
    </source>
</evidence>
<reference evidence="3" key="1">
    <citation type="submission" date="2016-03" db="EMBL/GenBank/DDBJ databases">
        <authorList>
            <person name="Ploux O."/>
        </authorList>
    </citation>
    <scope>NUCLEOTIDE SEQUENCE</scope>
    <source>
        <strain evidence="3">UC10</strain>
    </source>
</reference>
<accession>A0A1Y5PV53</accession>
<dbReference type="PRINTS" id="PR00080">
    <property type="entry name" value="SDRFAMILY"/>
</dbReference>
<dbReference type="Pfam" id="PF13561">
    <property type="entry name" value="adh_short_C2"/>
    <property type="match status" value="1"/>
</dbReference>
<dbReference type="AlphaFoldDB" id="A0A1Y5PV53"/>
<sequence length="253" mass="26211">MSERYFDKTVLVTGAASGIGRAIAVAAAAEGARLILGDVAGDRLADVAESLRAQGTDTYSRACDVTSTAEVDALVARGSAEIGPVDVTFANAGILGPPGDVWDYPETEFARIIDINLMGTWRTFRAVLPQMISRRAGVIVATASAAGVIGPAGLPAYVASKHAVVGLVKSTAMNVASHGIRVNAFCPHMVDTPMLDKVSAEIPGLRESLDQQTPLGRVATAEEVARSALWLGSEESSFVTGHPLLVDGGLVAQ</sequence>
<proteinExistence type="inferred from homology"/>
<dbReference type="SUPFAM" id="SSF51735">
    <property type="entry name" value="NAD(P)-binding Rossmann-fold domains"/>
    <property type="match status" value="1"/>
</dbReference>
<gene>
    <name evidence="3" type="ORF">MHPYR_90148</name>
</gene>
<comment type="similarity">
    <text evidence="1">Belongs to the short-chain dehydrogenases/reductases (SDR) family.</text>
</comment>
<dbReference type="InterPro" id="IPR002347">
    <property type="entry name" value="SDR_fam"/>
</dbReference>